<keyword evidence="4" id="KW-1185">Reference proteome</keyword>
<dbReference type="EMBL" id="JBHUOV010000001">
    <property type="protein sequence ID" value="MFD2823074.1"/>
    <property type="molecule type" value="Genomic_DNA"/>
</dbReference>
<dbReference type="Gene3D" id="3.30.160.670">
    <property type="match status" value="1"/>
</dbReference>
<comment type="caution">
    <text evidence="3">The sequence shown here is derived from an EMBL/GenBank/DDBJ whole genome shotgun (WGS) entry which is preliminary data.</text>
</comment>
<evidence type="ECO:0000313" key="4">
    <source>
        <dbReference type="Proteomes" id="UP001597533"/>
    </source>
</evidence>
<organism evidence="3 4">
    <name type="scientific">Lacinutrix iliipiscaria</name>
    <dbReference type="NCBI Taxonomy" id="1230532"/>
    <lineage>
        <taxon>Bacteria</taxon>
        <taxon>Pseudomonadati</taxon>
        <taxon>Bacteroidota</taxon>
        <taxon>Flavobacteriia</taxon>
        <taxon>Flavobacteriales</taxon>
        <taxon>Flavobacteriaceae</taxon>
        <taxon>Lacinutrix</taxon>
    </lineage>
</organism>
<name>A0ABW5WKT7_9FLAO</name>
<dbReference type="InterPro" id="IPR025411">
    <property type="entry name" value="DUF4136"/>
</dbReference>
<keyword evidence="1" id="KW-0732">Signal</keyword>
<feature type="domain" description="DUF4136" evidence="2">
    <location>
        <begin position="21"/>
        <end position="170"/>
    </location>
</feature>
<feature type="chain" id="PRO_5046087651" evidence="1">
    <location>
        <begin position="23"/>
        <end position="175"/>
    </location>
</feature>
<gene>
    <name evidence="3" type="ORF">ACFS5M_05300</name>
</gene>
<protein>
    <submittedName>
        <fullName evidence="3">DUF4136 domain-containing protein</fullName>
    </submittedName>
</protein>
<evidence type="ECO:0000256" key="1">
    <source>
        <dbReference type="SAM" id="SignalP"/>
    </source>
</evidence>
<dbReference type="Pfam" id="PF13590">
    <property type="entry name" value="DUF4136"/>
    <property type="match status" value="1"/>
</dbReference>
<dbReference type="Proteomes" id="UP001597533">
    <property type="component" value="Unassembled WGS sequence"/>
</dbReference>
<evidence type="ECO:0000313" key="3">
    <source>
        <dbReference type="EMBL" id="MFD2823074.1"/>
    </source>
</evidence>
<sequence>MKALKVCVIALLLVACAPIHVTQDYEKGTDFSKYKTYNYYQDIDTGLSAFDTKRLFSLLDEQLQLQGLVRSDTPDFYINIQSEEYQNEQRNTVGVGVGGSGRSVGGGVSVGIPIGQTQITRQIIFEFVDENEVGLFWEAVSESRYNPKASPEKREERLRVLIEKVFKKYPLKTKK</sequence>
<proteinExistence type="predicted"/>
<reference evidence="4" key="1">
    <citation type="journal article" date="2019" name="Int. J. Syst. Evol. Microbiol.">
        <title>The Global Catalogue of Microorganisms (GCM) 10K type strain sequencing project: providing services to taxonomists for standard genome sequencing and annotation.</title>
        <authorList>
            <consortium name="The Broad Institute Genomics Platform"/>
            <consortium name="The Broad Institute Genome Sequencing Center for Infectious Disease"/>
            <person name="Wu L."/>
            <person name="Ma J."/>
        </authorList>
    </citation>
    <scope>NUCLEOTIDE SEQUENCE [LARGE SCALE GENOMIC DNA]</scope>
    <source>
        <strain evidence="4">KCTC 32141</strain>
    </source>
</reference>
<feature type="signal peptide" evidence="1">
    <location>
        <begin position="1"/>
        <end position="22"/>
    </location>
</feature>
<evidence type="ECO:0000259" key="2">
    <source>
        <dbReference type="Pfam" id="PF13590"/>
    </source>
</evidence>
<dbReference type="PROSITE" id="PS51257">
    <property type="entry name" value="PROKAR_LIPOPROTEIN"/>
    <property type="match status" value="1"/>
</dbReference>
<dbReference type="RefSeq" id="WP_183486521.1">
    <property type="nucleotide sequence ID" value="NZ_JBHUOV010000001.1"/>
</dbReference>
<accession>A0ABW5WKT7</accession>